<evidence type="ECO:0000313" key="2">
    <source>
        <dbReference type="EMBL" id="OGK22064.1"/>
    </source>
</evidence>
<sequence length="670" mass="71762">MNKLFTSLQRGQSLIEILIAMSLITILIPALVVGLTTSREGKAQQIQRLKAVNLMREAQEAVRSVREKGWTTFAVNGIYHPQINSVDHSWQLIEPGEITSDGFSRTVTISDVRRTNNGVIDQTGGTYIDPSTKQVIISVTWEKPLHTSFVTTSYITRHENIAYTWTTQADFDSSGSEKINTFSTDTSGGEIILGAGGGGGNWCQPSKSITEVDLPKSGIANAISAIEGSVFAGTGDNASGVSFAKISLETDQNPPAASTTATFDGFKTNAVFGENDYVYLGTDNNSQEVVIIDLTQYSDPPTNKKYKQIGSINLPGNINANGIYVVNNIAYVLGSDSKLYLYNITNRSHDYGTSEYSGQLGLSGKGKKILVNGSYAYIATDSTTNQFQIVNVSNINSPTLTGQLTLGSSQRGVDLYVDIQTGDLTRAYFVTDLSGSNSDFFIINVSNKTTPQIVTGFKGFNTNGMNPKGVTIVPGNKAIIVGSGGTDQYQVVDITDETATLTTCAKLQYSTGINGVASVLQSNGYAYSYIITGDASTELKIILGGAGGQYSSAGTYESSILNTNYTTAFNSFSATVAQPPNTSIKFQVAARAVDGVCPTTTDYTYVGPNGDQEQYFVSSTDPSMIQGVIPIITTGTYTNPSMCFRFKAWLSTTASTSTPLLYDFTVNYSP</sequence>
<name>A0A1F7GT88_9BACT</name>
<dbReference type="InterPro" id="IPR013211">
    <property type="entry name" value="LVIVD"/>
</dbReference>
<dbReference type="Proteomes" id="UP000177026">
    <property type="component" value="Unassembled WGS sequence"/>
</dbReference>
<keyword evidence="1" id="KW-0472">Membrane</keyword>
<comment type="caution">
    <text evidence="2">The sequence shown here is derived from an EMBL/GenBank/DDBJ whole genome shotgun (WGS) entry which is preliminary data.</text>
</comment>
<gene>
    <name evidence="2" type="ORF">A2866_05810</name>
</gene>
<keyword evidence="1" id="KW-1133">Transmembrane helix</keyword>
<evidence type="ECO:0000313" key="3">
    <source>
        <dbReference type="Proteomes" id="UP000177026"/>
    </source>
</evidence>
<dbReference type="AlphaFoldDB" id="A0A1F7GT88"/>
<organism evidence="2 3">
    <name type="scientific">Candidatus Roizmanbacteria bacterium RIFCSPHIGHO2_01_FULL_39_8</name>
    <dbReference type="NCBI Taxonomy" id="1802033"/>
    <lineage>
        <taxon>Bacteria</taxon>
        <taxon>Candidatus Roizmaniibacteriota</taxon>
    </lineage>
</organism>
<protein>
    <submittedName>
        <fullName evidence="2">Uncharacterized protein</fullName>
    </submittedName>
</protein>
<reference evidence="2 3" key="1">
    <citation type="journal article" date="2016" name="Nat. Commun.">
        <title>Thousands of microbial genomes shed light on interconnected biogeochemical processes in an aquifer system.</title>
        <authorList>
            <person name="Anantharaman K."/>
            <person name="Brown C.T."/>
            <person name="Hug L.A."/>
            <person name="Sharon I."/>
            <person name="Castelle C.J."/>
            <person name="Probst A.J."/>
            <person name="Thomas B.C."/>
            <person name="Singh A."/>
            <person name="Wilkins M.J."/>
            <person name="Karaoz U."/>
            <person name="Brodie E.L."/>
            <person name="Williams K.H."/>
            <person name="Hubbard S.S."/>
            <person name="Banfield J.F."/>
        </authorList>
    </citation>
    <scope>NUCLEOTIDE SEQUENCE [LARGE SCALE GENOMIC DNA]</scope>
</reference>
<proteinExistence type="predicted"/>
<evidence type="ECO:0000256" key="1">
    <source>
        <dbReference type="SAM" id="Phobius"/>
    </source>
</evidence>
<accession>A0A1F7GT88</accession>
<keyword evidence="1" id="KW-0812">Transmembrane</keyword>
<dbReference type="SUPFAM" id="SSF101908">
    <property type="entry name" value="Putative isomerase YbhE"/>
    <property type="match status" value="1"/>
</dbReference>
<feature type="transmembrane region" description="Helical" evidence="1">
    <location>
        <begin position="12"/>
        <end position="35"/>
    </location>
</feature>
<dbReference type="EMBL" id="MFZI01000009">
    <property type="protein sequence ID" value="OGK22064.1"/>
    <property type="molecule type" value="Genomic_DNA"/>
</dbReference>
<dbReference type="Pfam" id="PF08309">
    <property type="entry name" value="LVIVD"/>
    <property type="match status" value="1"/>
</dbReference>